<organism evidence="6 7">
    <name type="scientific">Motilibacter deserti</name>
    <dbReference type="NCBI Taxonomy" id="2714956"/>
    <lineage>
        <taxon>Bacteria</taxon>
        <taxon>Bacillati</taxon>
        <taxon>Actinomycetota</taxon>
        <taxon>Actinomycetes</taxon>
        <taxon>Motilibacterales</taxon>
        <taxon>Motilibacteraceae</taxon>
        <taxon>Motilibacter</taxon>
    </lineage>
</organism>
<sequence>VLEEADRRRRWLEAAGEITSSLLGDADRDTELGLVARRAREVAEADVAMIMLPFGRDELVVEVLAGPAGADAYGLTGARMPLEGSLTGQVVLQGQAVVVDDPPLTGGEVRADVEVPAGAALVSGPTLLVPLGTAHDVRGVLAVARRPGAPNFSSIDVQLATTFANQAALALDRHRAQSDRAHLAVYEDRDRIARDLHDLVIQRLFATGLGLQGLSRSSDERTKARLAVAVDDLDATIRDIRTTIFELNRRVDSDDLRGQVRDVLAEAERALGYPVRLQLRGPIAEGVPDEVRPHLLAVLRESMSNVARHSGADAVAVALTVDRGLTLVIEDNGSGLGERARGGNGLRNMRRRAEMFGGGMSVETREGGSGTRLEWRVPLG</sequence>
<dbReference type="SMART" id="SM00065">
    <property type="entry name" value="GAF"/>
    <property type="match status" value="1"/>
</dbReference>
<dbReference type="Proteomes" id="UP000800981">
    <property type="component" value="Unassembled WGS sequence"/>
</dbReference>
<protein>
    <submittedName>
        <fullName evidence="6">GAF domain-containing protein</fullName>
    </submittedName>
</protein>
<dbReference type="InterPro" id="IPR050482">
    <property type="entry name" value="Sensor_HK_TwoCompSys"/>
</dbReference>
<dbReference type="PANTHER" id="PTHR24421:SF56">
    <property type="entry name" value="OXYGEN SENSOR HISTIDINE KINASE RESPONSE REGULATOR DOST"/>
    <property type="match status" value="1"/>
</dbReference>
<keyword evidence="3" id="KW-0902">Two-component regulatory system</keyword>
<dbReference type="EMBL" id="JAANNP010000198">
    <property type="protein sequence ID" value="NHC16527.1"/>
    <property type="molecule type" value="Genomic_DNA"/>
</dbReference>
<evidence type="ECO:0000256" key="2">
    <source>
        <dbReference type="ARBA" id="ARBA00022777"/>
    </source>
</evidence>
<accession>A0ABX0GZS8</accession>
<gene>
    <name evidence="6" type="ORF">G9H71_22335</name>
</gene>
<keyword evidence="7" id="KW-1185">Reference proteome</keyword>
<dbReference type="PANTHER" id="PTHR24421">
    <property type="entry name" value="NITRATE/NITRITE SENSOR PROTEIN NARX-RELATED"/>
    <property type="match status" value="1"/>
</dbReference>
<dbReference type="SMART" id="SM00387">
    <property type="entry name" value="HATPase_c"/>
    <property type="match status" value="1"/>
</dbReference>
<keyword evidence="2" id="KW-0418">Kinase</keyword>
<dbReference type="InterPro" id="IPR003594">
    <property type="entry name" value="HATPase_dom"/>
</dbReference>
<dbReference type="Gene3D" id="3.30.565.10">
    <property type="entry name" value="Histidine kinase-like ATPase, C-terminal domain"/>
    <property type="match status" value="1"/>
</dbReference>
<feature type="domain" description="Histidine kinase/HSP90-like ATPase" evidence="5">
    <location>
        <begin position="290"/>
        <end position="380"/>
    </location>
</feature>
<evidence type="ECO:0000256" key="3">
    <source>
        <dbReference type="ARBA" id="ARBA00023012"/>
    </source>
</evidence>
<dbReference type="CDD" id="cd16917">
    <property type="entry name" value="HATPase_UhpB-NarQ-NarX-like"/>
    <property type="match status" value="1"/>
</dbReference>
<dbReference type="InterPro" id="IPR029016">
    <property type="entry name" value="GAF-like_dom_sf"/>
</dbReference>
<name>A0ABX0GZS8_9ACTN</name>
<dbReference type="SUPFAM" id="SSF55781">
    <property type="entry name" value="GAF domain-like"/>
    <property type="match status" value="1"/>
</dbReference>
<evidence type="ECO:0000256" key="1">
    <source>
        <dbReference type="ARBA" id="ARBA00022679"/>
    </source>
</evidence>
<evidence type="ECO:0000313" key="7">
    <source>
        <dbReference type="Proteomes" id="UP000800981"/>
    </source>
</evidence>
<evidence type="ECO:0000313" key="6">
    <source>
        <dbReference type="EMBL" id="NHC16527.1"/>
    </source>
</evidence>
<evidence type="ECO:0000259" key="4">
    <source>
        <dbReference type="SMART" id="SM00065"/>
    </source>
</evidence>
<dbReference type="Gene3D" id="3.30.450.40">
    <property type="match status" value="1"/>
</dbReference>
<dbReference type="InterPro" id="IPR011712">
    <property type="entry name" value="Sig_transdc_His_kin_sub3_dim/P"/>
</dbReference>
<evidence type="ECO:0000259" key="5">
    <source>
        <dbReference type="SMART" id="SM00387"/>
    </source>
</evidence>
<dbReference type="RefSeq" id="WP_166284952.1">
    <property type="nucleotide sequence ID" value="NZ_JAANNP010000198.1"/>
</dbReference>
<comment type="caution">
    <text evidence="6">The sequence shown here is derived from an EMBL/GenBank/DDBJ whole genome shotgun (WGS) entry which is preliminary data.</text>
</comment>
<proteinExistence type="predicted"/>
<dbReference type="InterPro" id="IPR036890">
    <property type="entry name" value="HATPase_C_sf"/>
</dbReference>
<feature type="domain" description="GAF" evidence="4">
    <location>
        <begin position="27"/>
        <end position="181"/>
    </location>
</feature>
<dbReference type="InterPro" id="IPR003018">
    <property type="entry name" value="GAF"/>
</dbReference>
<dbReference type="SUPFAM" id="SSF55874">
    <property type="entry name" value="ATPase domain of HSP90 chaperone/DNA topoisomerase II/histidine kinase"/>
    <property type="match status" value="1"/>
</dbReference>
<keyword evidence="1" id="KW-0808">Transferase</keyword>
<feature type="non-terminal residue" evidence="6">
    <location>
        <position position="1"/>
    </location>
</feature>
<reference evidence="6 7" key="1">
    <citation type="submission" date="2020-03" db="EMBL/GenBank/DDBJ databases">
        <title>Two novel Motilibacter sp.</title>
        <authorList>
            <person name="Liu S."/>
        </authorList>
    </citation>
    <scope>NUCLEOTIDE SEQUENCE [LARGE SCALE GENOMIC DNA]</scope>
    <source>
        <strain evidence="6 7">E257</strain>
    </source>
</reference>
<dbReference type="Gene3D" id="1.20.5.1930">
    <property type="match status" value="1"/>
</dbReference>
<dbReference type="Pfam" id="PF13185">
    <property type="entry name" value="GAF_2"/>
    <property type="match status" value="1"/>
</dbReference>
<dbReference type="Pfam" id="PF02518">
    <property type="entry name" value="HATPase_c"/>
    <property type="match status" value="1"/>
</dbReference>
<dbReference type="Pfam" id="PF07730">
    <property type="entry name" value="HisKA_3"/>
    <property type="match status" value="1"/>
</dbReference>